<sequence length="101" mass="11943">MLLPWPQLMADFDWHRSDRHSILVMVLRIPIQASYRLGEYIKQYFISPDSEPQHTRNGPAYTYTIQASYRLGEYIKQYFISPDSEPQHTRNGPAYTYTSIL</sequence>
<accession>A0A8D8X8E2</accession>
<organism evidence="1">
    <name type="scientific">Cacopsylla melanoneura</name>
    <dbReference type="NCBI Taxonomy" id="428564"/>
    <lineage>
        <taxon>Eukaryota</taxon>
        <taxon>Metazoa</taxon>
        <taxon>Ecdysozoa</taxon>
        <taxon>Arthropoda</taxon>
        <taxon>Hexapoda</taxon>
        <taxon>Insecta</taxon>
        <taxon>Pterygota</taxon>
        <taxon>Neoptera</taxon>
        <taxon>Paraneoptera</taxon>
        <taxon>Hemiptera</taxon>
        <taxon>Sternorrhyncha</taxon>
        <taxon>Psylloidea</taxon>
        <taxon>Psyllidae</taxon>
        <taxon>Psyllinae</taxon>
        <taxon>Cacopsylla</taxon>
    </lineage>
</organism>
<reference evidence="1" key="1">
    <citation type="submission" date="2021-05" db="EMBL/GenBank/DDBJ databases">
        <authorList>
            <person name="Alioto T."/>
            <person name="Alioto T."/>
            <person name="Gomez Garrido J."/>
        </authorList>
    </citation>
    <scope>NUCLEOTIDE SEQUENCE</scope>
</reference>
<evidence type="ECO:0000313" key="1">
    <source>
        <dbReference type="EMBL" id="CAG6687763.1"/>
    </source>
</evidence>
<protein>
    <submittedName>
        <fullName evidence="1">Uncharacterized protein</fullName>
    </submittedName>
</protein>
<dbReference type="EMBL" id="HBUF01283131">
    <property type="protein sequence ID" value="CAG6687763.1"/>
    <property type="molecule type" value="Transcribed_RNA"/>
</dbReference>
<proteinExistence type="predicted"/>
<dbReference type="AlphaFoldDB" id="A0A8D8X8E2"/>
<dbReference type="EMBL" id="HBUF01283130">
    <property type="protein sequence ID" value="CAG6687762.1"/>
    <property type="molecule type" value="Transcribed_RNA"/>
</dbReference>
<name>A0A8D8X8E2_9HEMI</name>